<feature type="compositionally biased region" description="Acidic residues" evidence="9">
    <location>
        <begin position="47"/>
        <end position="61"/>
    </location>
</feature>
<feature type="compositionally biased region" description="Polar residues" evidence="9">
    <location>
        <begin position="552"/>
        <end position="572"/>
    </location>
</feature>
<keyword evidence="6" id="KW-0597">Phosphoprotein</keyword>
<evidence type="ECO:0000256" key="7">
    <source>
        <dbReference type="ARBA" id="ARBA00022884"/>
    </source>
</evidence>
<keyword evidence="8" id="KW-0539">Nucleus</keyword>
<dbReference type="InterPro" id="IPR007504">
    <property type="entry name" value="H/ACA_rnp_Gar1/Naf1"/>
</dbReference>
<dbReference type="EMBL" id="JASBNA010000002">
    <property type="protein sequence ID" value="KAK7695069.1"/>
    <property type="molecule type" value="Genomic_DNA"/>
</dbReference>
<dbReference type="AlphaFoldDB" id="A0AAW0GT78"/>
<comment type="caution">
    <text evidence="10">The sequence shown here is derived from an EMBL/GenBank/DDBJ whole genome shotgun (WGS) entry which is preliminary data.</text>
</comment>
<feature type="compositionally biased region" description="Acidic residues" evidence="9">
    <location>
        <begin position="265"/>
        <end position="281"/>
    </location>
</feature>
<dbReference type="GO" id="GO:0006364">
    <property type="term" value="P:rRNA processing"/>
    <property type="evidence" value="ECO:0007669"/>
    <property type="project" value="UniProtKB-KW"/>
</dbReference>
<evidence type="ECO:0000256" key="6">
    <source>
        <dbReference type="ARBA" id="ARBA00022553"/>
    </source>
</evidence>
<evidence type="ECO:0000313" key="11">
    <source>
        <dbReference type="Proteomes" id="UP001385951"/>
    </source>
</evidence>
<dbReference type="InterPro" id="IPR009000">
    <property type="entry name" value="Transl_B-barrel_sf"/>
</dbReference>
<organism evidence="10 11">
    <name type="scientific">Cerrena zonata</name>
    <dbReference type="NCBI Taxonomy" id="2478898"/>
    <lineage>
        <taxon>Eukaryota</taxon>
        <taxon>Fungi</taxon>
        <taxon>Dikarya</taxon>
        <taxon>Basidiomycota</taxon>
        <taxon>Agaricomycotina</taxon>
        <taxon>Agaricomycetes</taxon>
        <taxon>Polyporales</taxon>
        <taxon>Cerrenaceae</taxon>
        <taxon>Cerrena</taxon>
    </lineage>
</organism>
<evidence type="ECO:0000256" key="5">
    <source>
        <dbReference type="ARBA" id="ARBA00022552"/>
    </source>
</evidence>
<accession>A0AAW0GT78</accession>
<dbReference type="GO" id="GO:0000493">
    <property type="term" value="P:box H/ACA snoRNP assembly"/>
    <property type="evidence" value="ECO:0007669"/>
    <property type="project" value="InterPro"/>
</dbReference>
<feature type="region of interest" description="Disordered" evidence="9">
    <location>
        <begin position="536"/>
        <end position="572"/>
    </location>
</feature>
<feature type="compositionally biased region" description="Polar residues" evidence="9">
    <location>
        <begin position="300"/>
        <end position="310"/>
    </location>
</feature>
<feature type="region of interest" description="Disordered" evidence="9">
    <location>
        <begin position="16"/>
        <end position="100"/>
    </location>
</feature>
<evidence type="ECO:0000256" key="9">
    <source>
        <dbReference type="SAM" id="MobiDB-lite"/>
    </source>
</evidence>
<dbReference type="GO" id="GO:0005732">
    <property type="term" value="C:sno(s)RNA-containing ribonucleoprotein complex"/>
    <property type="evidence" value="ECO:0007669"/>
    <property type="project" value="InterPro"/>
</dbReference>
<dbReference type="PANTHER" id="PTHR31633:SF1">
    <property type="entry name" value="H_ACA RIBONUCLEOPROTEIN COMPLEX NON-CORE SUBUNIT NAF1"/>
    <property type="match status" value="1"/>
</dbReference>
<dbReference type="Pfam" id="PF04410">
    <property type="entry name" value="Gar1"/>
    <property type="match status" value="1"/>
</dbReference>
<dbReference type="GO" id="GO:0003723">
    <property type="term" value="F:RNA binding"/>
    <property type="evidence" value="ECO:0007669"/>
    <property type="project" value="UniProtKB-KW"/>
</dbReference>
<evidence type="ECO:0000256" key="4">
    <source>
        <dbReference type="ARBA" id="ARBA00022517"/>
    </source>
</evidence>
<dbReference type="GO" id="GO:0001522">
    <property type="term" value="P:pseudouridine synthesis"/>
    <property type="evidence" value="ECO:0007669"/>
    <property type="project" value="InterPro"/>
</dbReference>
<sequence length="572" mass="62588">MEGFKIPSDVPQDLQLIQDIIGDLPVSPVHKTPSPQPPPASHHEDIDSSDDDADSEKEVEADILSGIPEDEDENGSVPEQSESTNTDSDSSDSESESEANILSLSANVKSEMLDFDEDEDTGAAITSDNPLRTKNEVPEADIVIPEIDEVDADEVLEKVGEVMSIVGQVAIVMGLPSHIASRANERALDSDTLLVFDDRKVFGYVYETFGPTSQPMYQVKFNQKYPLDPDKVRVGRGVFHVPSRSRFIFVNQIKRFKGSDASNAYDEEPADDEVEFSDDEQEQAHKRALTQNRRAGGKSAASSRQATPTPAQMRDQDMAEDLYSANPYDQSYNDMDFGAGPSRPAPMPYDDPYSDSYGVPQEGSSVPRGQTSSAPDVQVGDNVRQLQRSRSQTMSTGPSRFNDRGRGRGRGGQRERGGRGRGRGRGRDTNSGGVQRHGSWSEDRGSEIPRPLSPASSAIARVTGQYGDGSMLAAPQQVMQTAQSGWDYNQYQQPNFNFNFGEYQQPYGVQPHINPRFASAFAYNFGMYPQQDQGMGGDAYGYGGYGQGSDYSAPNQSGTWPPQTDNSGHPQN</sequence>
<feature type="compositionally biased region" description="Basic and acidic residues" evidence="9">
    <location>
        <begin position="401"/>
        <end position="418"/>
    </location>
</feature>
<reference evidence="10 11" key="1">
    <citation type="submission" date="2022-09" db="EMBL/GenBank/DDBJ databases">
        <authorList>
            <person name="Palmer J.M."/>
        </authorList>
    </citation>
    <scope>NUCLEOTIDE SEQUENCE [LARGE SCALE GENOMIC DNA]</scope>
    <source>
        <strain evidence="10 11">DSM 7382</strain>
    </source>
</reference>
<evidence type="ECO:0000256" key="3">
    <source>
        <dbReference type="ARBA" id="ARBA00021438"/>
    </source>
</evidence>
<name>A0AAW0GT78_9APHY</name>
<comment type="subcellular location">
    <subcellularLocation>
        <location evidence="1">Nucleus</location>
    </subcellularLocation>
</comment>
<feature type="region of interest" description="Disordered" evidence="9">
    <location>
        <begin position="260"/>
        <end position="455"/>
    </location>
</feature>
<evidence type="ECO:0000256" key="2">
    <source>
        <dbReference type="ARBA" id="ARBA00009801"/>
    </source>
</evidence>
<dbReference type="InterPro" id="IPR040309">
    <property type="entry name" value="Naf1"/>
</dbReference>
<feature type="compositionally biased region" description="Gly residues" evidence="9">
    <location>
        <begin position="536"/>
        <end position="547"/>
    </location>
</feature>
<dbReference type="PANTHER" id="PTHR31633">
    <property type="entry name" value="H/ACA RIBONUCLEOPROTEIN COMPLEX NON-CORE SUBUNIT NAF1"/>
    <property type="match status" value="1"/>
</dbReference>
<gene>
    <name evidence="10" type="ORF">QCA50_002259</name>
</gene>
<dbReference type="InterPro" id="IPR038664">
    <property type="entry name" value="Gar1/Naf1_Cbf5-bd_sf"/>
</dbReference>
<keyword evidence="7" id="KW-0694">RNA-binding</keyword>
<keyword evidence="11" id="KW-1185">Reference proteome</keyword>
<evidence type="ECO:0000256" key="1">
    <source>
        <dbReference type="ARBA" id="ARBA00004123"/>
    </source>
</evidence>
<dbReference type="SUPFAM" id="SSF50447">
    <property type="entry name" value="Translation proteins"/>
    <property type="match status" value="1"/>
</dbReference>
<evidence type="ECO:0000256" key="8">
    <source>
        <dbReference type="ARBA" id="ARBA00023242"/>
    </source>
</evidence>
<comment type="similarity">
    <text evidence="2">Belongs to the NAF1 family.</text>
</comment>
<dbReference type="Gene3D" id="2.40.10.230">
    <property type="entry name" value="Probable tRNA pseudouridine synthase domain"/>
    <property type="match status" value="1"/>
</dbReference>
<keyword evidence="4" id="KW-0690">Ribosome biogenesis</keyword>
<keyword evidence="5" id="KW-0698">rRNA processing</keyword>
<feature type="compositionally biased region" description="Polar residues" evidence="9">
    <location>
        <begin position="384"/>
        <end position="399"/>
    </location>
</feature>
<evidence type="ECO:0000313" key="10">
    <source>
        <dbReference type="EMBL" id="KAK7695069.1"/>
    </source>
</evidence>
<dbReference type="GO" id="GO:0005634">
    <property type="term" value="C:nucleus"/>
    <property type="evidence" value="ECO:0007669"/>
    <property type="project" value="UniProtKB-SubCell"/>
</dbReference>
<proteinExistence type="inferred from homology"/>
<protein>
    <recommendedName>
        <fullName evidence="3">H/ACA ribonucleoprotein complex non-core subunit NAF1</fullName>
    </recommendedName>
</protein>
<feature type="compositionally biased region" description="Polar residues" evidence="9">
    <location>
        <begin position="362"/>
        <end position="375"/>
    </location>
</feature>
<dbReference type="Proteomes" id="UP001385951">
    <property type="component" value="Unassembled WGS sequence"/>
</dbReference>